<gene>
    <name evidence="2" type="ORF">HIM_08428</name>
</gene>
<dbReference type="SUPFAM" id="SSF88697">
    <property type="entry name" value="PUA domain-like"/>
    <property type="match status" value="1"/>
</dbReference>
<feature type="compositionally biased region" description="Low complexity" evidence="1">
    <location>
        <begin position="426"/>
        <end position="436"/>
    </location>
</feature>
<dbReference type="InterPro" id="IPR015947">
    <property type="entry name" value="PUA-like_sf"/>
</dbReference>
<dbReference type="InterPro" id="IPR036987">
    <property type="entry name" value="SRA-YDG_sf"/>
</dbReference>
<proteinExistence type="predicted"/>
<feature type="region of interest" description="Disordered" evidence="1">
    <location>
        <begin position="426"/>
        <end position="446"/>
    </location>
</feature>
<dbReference type="OrthoDB" id="3244603at2759"/>
<sequence>MIRAHQRAANFPFISVSTRLLHHSRESSGGSGSVGEGGSQGDVHGLQYTDIRLTPSDLLSTLHSGDLITFDYANRRPRLNEEALLELCDAARTGLAEGGMAEKVAEKVTEFLNAAVKDEAWGKATLKLSTLIKTRLDKLLTDLLRPENRAHVWGLSDYSVAEKLQRQWRMRFREQYFDIDQIRYAHLYKKGLLHDVTFDDRETDATQVWRAEASEAPSEGQGNIEAGHHFLWLNLACAHRDGIVDSTVEKPTKGTYHVTTLPLLSGREDVRSPYGIVKYMREGALLDMHLPLLSQVGTQIRILRGYRLKSPLAPRAGIRYDGLYSVRLYSLKHNIQTGLHRVVLTLERVPGQRPLQDILTILRPSQLDDWQTFERFEGEMVRQRRGEQGFLQWKTDKAEERIGLKQWRKALELGAELKYGIRLSQSSGSRLSPSQLKEIPTAGMAH</sequence>
<protein>
    <submittedName>
        <fullName evidence="2">Uncharacterized protein</fullName>
    </submittedName>
</protein>
<evidence type="ECO:0000256" key="1">
    <source>
        <dbReference type="SAM" id="MobiDB-lite"/>
    </source>
</evidence>
<dbReference type="AlphaFoldDB" id="A0A0F7ZSY3"/>
<accession>A0A0F7ZSY3</accession>
<name>A0A0F7ZSY3_9HYPO</name>
<organism evidence="2 3">
    <name type="scientific">Hirsutella minnesotensis 3608</name>
    <dbReference type="NCBI Taxonomy" id="1043627"/>
    <lineage>
        <taxon>Eukaryota</taxon>
        <taxon>Fungi</taxon>
        <taxon>Dikarya</taxon>
        <taxon>Ascomycota</taxon>
        <taxon>Pezizomycotina</taxon>
        <taxon>Sordariomycetes</taxon>
        <taxon>Hypocreomycetidae</taxon>
        <taxon>Hypocreales</taxon>
        <taxon>Ophiocordycipitaceae</taxon>
        <taxon>Hirsutella</taxon>
    </lineage>
</organism>
<evidence type="ECO:0000313" key="3">
    <source>
        <dbReference type="Proteomes" id="UP000054481"/>
    </source>
</evidence>
<dbReference type="Proteomes" id="UP000054481">
    <property type="component" value="Unassembled WGS sequence"/>
</dbReference>
<dbReference type="EMBL" id="KQ030551">
    <property type="protein sequence ID" value="KJZ72163.1"/>
    <property type="molecule type" value="Genomic_DNA"/>
</dbReference>
<evidence type="ECO:0000313" key="2">
    <source>
        <dbReference type="EMBL" id="KJZ72163.1"/>
    </source>
</evidence>
<keyword evidence="3" id="KW-1185">Reference proteome</keyword>
<reference evidence="2 3" key="1">
    <citation type="journal article" date="2014" name="Genome Biol. Evol.">
        <title>Comparative genomics and transcriptomics analyses reveal divergent lifestyle features of nematode endoparasitic fungus Hirsutella minnesotensis.</title>
        <authorList>
            <person name="Lai Y."/>
            <person name="Liu K."/>
            <person name="Zhang X."/>
            <person name="Zhang X."/>
            <person name="Li K."/>
            <person name="Wang N."/>
            <person name="Shu C."/>
            <person name="Wu Y."/>
            <person name="Wang C."/>
            <person name="Bushley K.E."/>
            <person name="Xiang M."/>
            <person name="Liu X."/>
        </authorList>
    </citation>
    <scope>NUCLEOTIDE SEQUENCE [LARGE SCALE GENOMIC DNA]</scope>
    <source>
        <strain evidence="2 3">3608</strain>
    </source>
</reference>
<dbReference type="Gene3D" id="2.30.280.10">
    <property type="entry name" value="SRA-YDG"/>
    <property type="match status" value="1"/>
</dbReference>